<keyword evidence="4" id="KW-0479">Metal-binding</keyword>
<dbReference type="AlphaFoldDB" id="A0A9N9TIK7"/>
<comment type="similarity">
    <text evidence="9">Belongs to the peptidase M24B family. Eukaryotic-type prolidase subfamily.</text>
</comment>
<dbReference type="InterPro" id="IPR007865">
    <property type="entry name" value="Aminopep_P_N"/>
</dbReference>
<dbReference type="InterPro" id="IPR036005">
    <property type="entry name" value="Creatinase/aminopeptidase-like"/>
</dbReference>
<evidence type="ECO:0000256" key="2">
    <source>
        <dbReference type="ARBA" id="ARBA00011738"/>
    </source>
</evidence>
<dbReference type="InterPro" id="IPR000994">
    <property type="entry name" value="Pept_M24"/>
</dbReference>
<evidence type="ECO:0000313" key="18">
    <source>
        <dbReference type="Proteomes" id="UP001153712"/>
    </source>
</evidence>
<evidence type="ECO:0000256" key="3">
    <source>
        <dbReference type="ARBA" id="ARBA00022670"/>
    </source>
</evidence>
<dbReference type="Pfam" id="PF00557">
    <property type="entry name" value="Peptidase_M24"/>
    <property type="match status" value="1"/>
</dbReference>
<comment type="subunit">
    <text evidence="2">Homodimer.</text>
</comment>
<dbReference type="OrthoDB" id="10261878at2759"/>
<evidence type="ECO:0000256" key="13">
    <source>
        <dbReference type="ARBA" id="ARBA00044284"/>
    </source>
</evidence>
<evidence type="ECO:0000256" key="9">
    <source>
        <dbReference type="ARBA" id="ARBA00043990"/>
    </source>
</evidence>
<keyword evidence="5" id="KW-0378">Hydrolase</keyword>
<dbReference type="EC" id="3.4.13.9" evidence="10"/>
<accession>A0A9N9TIK7</accession>
<dbReference type="Gene3D" id="3.90.230.10">
    <property type="entry name" value="Creatinase/methionine aminopeptidase superfamily"/>
    <property type="match status" value="1"/>
</dbReference>
<dbReference type="Proteomes" id="UP001153712">
    <property type="component" value="Chromosome 10"/>
</dbReference>
<evidence type="ECO:0000256" key="1">
    <source>
        <dbReference type="ARBA" id="ARBA00001936"/>
    </source>
</evidence>
<dbReference type="InterPro" id="IPR052433">
    <property type="entry name" value="X-Pro_dipept-like"/>
</dbReference>
<dbReference type="InterPro" id="IPR029149">
    <property type="entry name" value="Creatin/AminoP/Spt16_N"/>
</dbReference>
<keyword evidence="8" id="KW-0464">Manganese</keyword>
<keyword evidence="7" id="KW-0482">Metalloprotease</keyword>
<evidence type="ECO:0000256" key="10">
    <source>
        <dbReference type="ARBA" id="ARBA00044051"/>
    </source>
</evidence>
<name>A0A9N9TIK7_PHYSR</name>
<dbReference type="Pfam" id="PF05195">
    <property type="entry name" value="AMP_N"/>
    <property type="match status" value="1"/>
</dbReference>
<evidence type="ECO:0000256" key="11">
    <source>
        <dbReference type="ARBA" id="ARBA00044141"/>
    </source>
</evidence>
<evidence type="ECO:0000259" key="16">
    <source>
        <dbReference type="SMART" id="SM01011"/>
    </source>
</evidence>
<evidence type="ECO:0000256" key="5">
    <source>
        <dbReference type="ARBA" id="ARBA00022801"/>
    </source>
</evidence>
<dbReference type="CDD" id="cd01087">
    <property type="entry name" value="Prolidase"/>
    <property type="match status" value="1"/>
</dbReference>
<dbReference type="EMBL" id="OU900103">
    <property type="protein sequence ID" value="CAG9855519.1"/>
    <property type="molecule type" value="Genomic_DNA"/>
</dbReference>
<evidence type="ECO:0000256" key="8">
    <source>
        <dbReference type="ARBA" id="ARBA00023211"/>
    </source>
</evidence>
<organism evidence="17 18">
    <name type="scientific">Phyllotreta striolata</name>
    <name type="common">Striped flea beetle</name>
    <name type="synonym">Crioceris striolata</name>
    <dbReference type="NCBI Taxonomy" id="444603"/>
    <lineage>
        <taxon>Eukaryota</taxon>
        <taxon>Metazoa</taxon>
        <taxon>Ecdysozoa</taxon>
        <taxon>Arthropoda</taxon>
        <taxon>Hexapoda</taxon>
        <taxon>Insecta</taxon>
        <taxon>Pterygota</taxon>
        <taxon>Neoptera</taxon>
        <taxon>Endopterygota</taxon>
        <taxon>Coleoptera</taxon>
        <taxon>Polyphaga</taxon>
        <taxon>Cucujiformia</taxon>
        <taxon>Chrysomeloidea</taxon>
        <taxon>Chrysomelidae</taxon>
        <taxon>Galerucinae</taxon>
        <taxon>Alticini</taxon>
        <taxon>Phyllotreta</taxon>
    </lineage>
</organism>
<dbReference type="GO" id="GO:0102009">
    <property type="term" value="F:proline dipeptidase activity"/>
    <property type="evidence" value="ECO:0007669"/>
    <property type="project" value="UniProtKB-EC"/>
</dbReference>
<comment type="catalytic activity">
    <reaction evidence="15">
        <text>Xaa-L-Pro dipeptide + H2O = an L-alpha-amino acid + L-proline</text>
        <dbReference type="Rhea" id="RHEA:76407"/>
        <dbReference type="ChEBI" id="CHEBI:15377"/>
        <dbReference type="ChEBI" id="CHEBI:59869"/>
        <dbReference type="ChEBI" id="CHEBI:60039"/>
        <dbReference type="ChEBI" id="CHEBI:195196"/>
        <dbReference type="EC" id="3.4.13.9"/>
    </reaction>
</comment>
<evidence type="ECO:0000256" key="15">
    <source>
        <dbReference type="ARBA" id="ARBA00048994"/>
    </source>
</evidence>
<evidence type="ECO:0000256" key="12">
    <source>
        <dbReference type="ARBA" id="ARBA00044252"/>
    </source>
</evidence>
<dbReference type="PANTHER" id="PTHR48480">
    <property type="match status" value="1"/>
</dbReference>
<dbReference type="SUPFAM" id="SSF55920">
    <property type="entry name" value="Creatinase/aminopeptidase"/>
    <property type="match status" value="1"/>
</dbReference>
<reference evidence="17" key="1">
    <citation type="submission" date="2022-01" db="EMBL/GenBank/DDBJ databases">
        <authorList>
            <person name="King R."/>
        </authorList>
    </citation>
    <scope>NUCLEOTIDE SEQUENCE</scope>
</reference>
<proteinExistence type="inferred from homology"/>
<evidence type="ECO:0000313" key="17">
    <source>
        <dbReference type="EMBL" id="CAG9855519.1"/>
    </source>
</evidence>
<dbReference type="SMART" id="SM01011">
    <property type="entry name" value="AMP_N"/>
    <property type="match status" value="1"/>
</dbReference>
<comment type="cofactor">
    <cofactor evidence="1">
        <name>Mn(2+)</name>
        <dbReference type="ChEBI" id="CHEBI:29035"/>
    </cofactor>
</comment>
<sequence>MANIQTNETEKLWLGPHTFHIPPELFQLNRKRLVEELRKVCGNSVVLLQGGSELPIYDTDINYIFRQESYFNWSFGVTESDAYGLIDTTTGESYLFFPRLPSEYAVWMGPLKLLDDLKKKYQVDHVHFVEELPIVLQKLNREKLLTLKGPNTDSGLIAKEATFDGIDKFNVDNKTLFPIIANLRVFKTDLEIKVMKYVVEVSSAAHRHIMRTAKAGLYEYQCESEFLNYCYKNGGCRHSAYTCICGSGINSAVLHYGHAGCPNDYQIKDGSLCLFDMGGCYFGYSADITVTFPVNGKFTPQQKIIYEAVLKSNLAVFKAGKPGVSWTDMHLLSNRVLLEELKNGGLLQGSVDEMMQEDLAAVFQPHGLGHFLGLDTHDVGGYLDWCPKRSCRPGLKSLRTARTLEKNMILTIEPGCYFIDPLLDQALADPKKSKFLVPSVLNTFRGFGGVRIEDDVLVTENGIVNLTKVPRTVQEIEDWMSGKDDDKKYS</sequence>
<dbReference type="GO" id="GO:0030145">
    <property type="term" value="F:manganese ion binding"/>
    <property type="evidence" value="ECO:0007669"/>
    <property type="project" value="InterPro"/>
</dbReference>
<dbReference type="SUPFAM" id="SSF53092">
    <property type="entry name" value="Creatinase/prolidase N-terminal domain"/>
    <property type="match status" value="1"/>
</dbReference>
<dbReference type="GO" id="GO:0006508">
    <property type="term" value="P:proteolysis"/>
    <property type="evidence" value="ECO:0007669"/>
    <property type="project" value="UniProtKB-KW"/>
</dbReference>
<keyword evidence="6" id="KW-0224">Dipeptidase</keyword>
<evidence type="ECO:0000256" key="4">
    <source>
        <dbReference type="ARBA" id="ARBA00022723"/>
    </source>
</evidence>
<dbReference type="GO" id="GO:0070006">
    <property type="term" value="F:metalloaminopeptidase activity"/>
    <property type="evidence" value="ECO:0007669"/>
    <property type="project" value="InterPro"/>
</dbReference>
<gene>
    <name evidence="17" type="ORF">PHYEVI_LOCUS1967</name>
</gene>
<evidence type="ECO:0000256" key="14">
    <source>
        <dbReference type="ARBA" id="ARBA00044351"/>
    </source>
</evidence>
<keyword evidence="18" id="KW-1185">Reference proteome</keyword>
<feature type="domain" description="Aminopeptidase P N-terminal" evidence="16">
    <location>
        <begin position="21"/>
        <end position="155"/>
    </location>
</feature>
<dbReference type="Gene3D" id="3.40.350.10">
    <property type="entry name" value="Creatinase/prolidase N-terminal domain"/>
    <property type="match status" value="1"/>
</dbReference>
<dbReference type="FunFam" id="3.90.230.10:FF:000002">
    <property type="entry name" value="Xaa-Pro aminopeptidase 3"/>
    <property type="match status" value="1"/>
</dbReference>
<protein>
    <recommendedName>
        <fullName evidence="11">Xaa-Pro dipeptidase</fullName>
        <ecNumber evidence="10">3.4.13.9</ecNumber>
    </recommendedName>
    <alternativeName>
        <fullName evidence="14">Imidodipeptidase</fullName>
    </alternativeName>
    <alternativeName>
        <fullName evidence="12">Peptidase D</fullName>
    </alternativeName>
    <alternativeName>
        <fullName evidence="13">Proline dipeptidase</fullName>
    </alternativeName>
</protein>
<evidence type="ECO:0000256" key="6">
    <source>
        <dbReference type="ARBA" id="ARBA00022997"/>
    </source>
</evidence>
<dbReference type="PANTHER" id="PTHR48480:SF2">
    <property type="entry name" value="PEPTIDASE D"/>
    <property type="match status" value="1"/>
</dbReference>
<keyword evidence="3" id="KW-0645">Protease</keyword>
<evidence type="ECO:0000256" key="7">
    <source>
        <dbReference type="ARBA" id="ARBA00023049"/>
    </source>
</evidence>